<dbReference type="Gene3D" id="3.30.420.10">
    <property type="entry name" value="Ribonuclease H-like superfamily/Ribonuclease H"/>
    <property type="match status" value="1"/>
</dbReference>
<comment type="caution">
    <text evidence="2">The sequence shown here is derived from an EMBL/GenBank/DDBJ whole genome shotgun (WGS) entry which is preliminary data.</text>
</comment>
<dbReference type="SUPFAM" id="SSF53098">
    <property type="entry name" value="Ribonuclease H-like"/>
    <property type="match status" value="1"/>
</dbReference>
<evidence type="ECO:0000313" key="3">
    <source>
        <dbReference type="Proteomes" id="UP001358586"/>
    </source>
</evidence>
<evidence type="ECO:0000313" key="2">
    <source>
        <dbReference type="EMBL" id="KAK5845032.1"/>
    </source>
</evidence>
<feature type="domain" description="RNase H type-1" evidence="1">
    <location>
        <begin position="7"/>
        <end position="136"/>
    </location>
</feature>
<protein>
    <recommendedName>
        <fullName evidence="1">RNase H type-1 domain-containing protein</fullName>
    </recommendedName>
</protein>
<reference evidence="2 3" key="1">
    <citation type="submission" date="2023-03" db="EMBL/GenBank/DDBJ databases">
        <title>WGS of Gossypium arboreum.</title>
        <authorList>
            <person name="Yu D."/>
        </authorList>
    </citation>
    <scope>NUCLEOTIDE SEQUENCE [LARGE SCALE GENOMIC DNA]</scope>
    <source>
        <tissue evidence="2">Leaf</tissue>
    </source>
</reference>
<dbReference type="Pfam" id="PF17921">
    <property type="entry name" value="Integrase_H2C2"/>
    <property type="match status" value="1"/>
</dbReference>
<name>A0ABR0R1M7_GOSAR</name>
<dbReference type="Proteomes" id="UP001358586">
    <property type="component" value="Chromosome 1"/>
</dbReference>
<dbReference type="InterPro" id="IPR002156">
    <property type="entry name" value="RNaseH_domain"/>
</dbReference>
<keyword evidence="3" id="KW-1185">Reference proteome</keyword>
<accession>A0ABR0R1M7</accession>
<evidence type="ECO:0000259" key="1">
    <source>
        <dbReference type="PROSITE" id="PS50879"/>
    </source>
</evidence>
<dbReference type="PROSITE" id="PS50879">
    <property type="entry name" value="RNASE_H_1"/>
    <property type="match status" value="1"/>
</dbReference>
<proteinExistence type="predicted"/>
<organism evidence="2 3">
    <name type="scientific">Gossypium arboreum</name>
    <name type="common">Tree cotton</name>
    <name type="synonym">Gossypium nanking</name>
    <dbReference type="NCBI Taxonomy" id="29729"/>
    <lineage>
        <taxon>Eukaryota</taxon>
        <taxon>Viridiplantae</taxon>
        <taxon>Streptophyta</taxon>
        <taxon>Embryophyta</taxon>
        <taxon>Tracheophyta</taxon>
        <taxon>Spermatophyta</taxon>
        <taxon>Magnoliopsida</taxon>
        <taxon>eudicotyledons</taxon>
        <taxon>Gunneridae</taxon>
        <taxon>Pentapetalae</taxon>
        <taxon>rosids</taxon>
        <taxon>malvids</taxon>
        <taxon>Malvales</taxon>
        <taxon>Malvaceae</taxon>
        <taxon>Malvoideae</taxon>
        <taxon>Gossypium</taxon>
    </lineage>
</organism>
<dbReference type="CDD" id="cd09279">
    <property type="entry name" value="RNase_HI_like"/>
    <property type="match status" value="1"/>
</dbReference>
<dbReference type="InterPro" id="IPR036397">
    <property type="entry name" value="RNaseH_sf"/>
</dbReference>
<sequence length="298" mass="34037">MCIATIEDSSWKLNFDGASNAVGNGIGAVLVSPNGDHYPFTCKLNFNCTNNMAEYEACIMGLQAAIERGIKTLKVYGDSALVIYQLKGEWETQDPKLINYRKVVLGLLEEFDDITFNYLPRDENQMADALATLASMIRANKEEEMRPIQMSVYEAPAHCCNIESEEKDNNSWYQDILRYVRDRKYPEQATENDKRTLRRLACDYVLDGDILYKRRKDQVLLRCVDAVEAKLILEEVHEGVCGTHANGFTMARQIMRFGYYWATLEGDCINYTKKCHKCQIYGDKIHVPPSPLHVMTSP</sequence>
<dbReference type="Pfam" id="PF13456">
    <property type="entry name" value="RVT_3"/>
    <property type="match status" value="1"/>
</dbReference>
<dbReference type="EMBL" id="JARKNE010000001">
    <property type="protein sequence ID" value="KAK5845032.1"/>
    <property type="molecule type" value="Genomic_DNA"/>
</dbReference>
<dbReference type="Gene3D" id="1.10.340.70">
    <property type="match status" value="1"/>
</dbReference>
<gene>
    <name evidence="2" type="ORF">PVK06_001184</name>
</gene>
<dbReference type="PANTHER" id="PTHR48475:SF1">
    <property type="entry name" value="RNASE H TYPE-1 DOMAIN-CONTAINING PROTEIN"/>
    <property type="match status" value="1"/>
</dbReference>
<dbReference type="InterPro" id="IPR012337">
    <property type="entry name" value="RNaseH-like_sf"/>
</dbReference>
<dbReference type="PANTHER" id="PTHR48475">
    <property type="entry name" value="RIBONUCLEASE H"/>
    <property type="match status" value="1"/>
</dbReference>
<dbReference type="InterPro" id="IPR041588">
    <property type="entry name" value="Integrase_H2C2"/>
</dbReference>